<name>A0AAW5FAF5_CLOSY</name>
<dbReference type="EMBL" id="JAINVB010000002">
    <property type="protein sequence ID" value="MCK0088857.1"/>
    <property type="molecule type" value="Genomic_DNA"/>
</dbReference>
<dbReference type="AlphaFoldDB" id="A0AAW5FAF5"/>
<evidence type="ECO:0000313" key="3">
    <source>
        <dbReference type="EMBL" id="MCK0088857.1"/>
    </source>
</evidence>
<feature type="signal peptide" evidence="2">
    <location>
        <begin position="1"/>
        <end position="20"/>
    </location>
</feature>
<evidence type="ECO:0000256" key="2">
    <source>
        <dbReference type="SAM" id="SignalP"/>
    </source>
</evidence>
<gene>
    <name evidence="3" type="ORF">K5I21_23935</name>
</gene>
<keyword evidence="2" id="KW-0732">Signal</keyword>
<protein>
    <recommendedName>
        <fullName evidence="5">Lipoprotein</fullName>
    </recommendedName>
</protein>
<comment type="caution">
    <text evidence="3">The sequence shown here is derived from an EMBL/GenBank/DDBJ whole genome shotgun (WGS) entry which is preliminary data.</text>
</comment>
<dbReference type="PROSITE" id="PS51257">
    <property type="entry name" value="PROKAR_LIPOPROTEIN"/>
    <property type="match status" value="1"/>
</dbReference>
<accession>A0AAW5FAF5</accession>
<reference evidence="3" key="1">
    <citation type="journal article" date="2022" name="Cell Host Microbe">
        <title>Colonization of the live biotherapeutic product VE303 and modulation of the microbiota and metabolites in healthy volunteers.</title>
        <authorList>
            <person name="Dsouza M."/>
            <person name="Menon R."/>
            <person name="Crossette E."/>
            <person name="Bhattarai S.K."/>
            <person name="Schneider J."/>
            <person name="Kim Y.G."/>
            <person name="Reddy S."/>
            <person name="Caballero S."/>
            <person name="Felix C."/>
            <person name="Cornacchione L."/>
            <person name="Hendrickson J."/>
            <person name="Watson A.R."/>
            <person name="Minot S.S."/>
            <person name="Greenfield N."/>
            <person name="Schopf L."/>
            <person name="Szabady R."/>
            <person name="Patarroyo J."/>
            <person name="Smith W."/>
            <person name="Harrison P."/>
            <person name="Kuijper E.J."/>
            <person name="Kelly C.P."/>
            <person name="Olle B."/>
            <person name="Bobilev D."/>
            <person name="Silber J.L."/>
            <person name="Bucci V."/>
            <person name="Roberts B."/>
            <person name="Faith J."/>
            <person name="Norman J.M."/>
        </authorList>
    </citation>
    <scope>NUCLEOTIDE SEQUENCE</scope>
    <source>
        <strain evidence="3">VE303-04</strain>
    </source>
</reference>
<organism evidence="3 4">
    <name type="scientific">Clostridium symbiosum</name>
    <name type="common">Bacteroides symbiosus</name>
    <dbReference type="NCBI Taxonomy" id="1512"/>
    <lineage>
        <taxon>Bacteria</taxon>
        <taxon>Bacillati</taxon>
        <taxon>Bacillota</taxon>
        <taxon>Clostridia</taxon>
        <taxon>Lachnospirales</taxon>
        <taxon>Lachnospiraceae</taxon>
        <taxon>Otoolea</taxon>
    </lineage>
</organism>
<evidence type="ECO:0000256" key="1">
    <source>
        <dbReference type="SAM" id="MobiDB-lite"/>
    </source>
</evidence>
<dbReference type="Proteomes" id="UP001203136">
    <property type="component" value="Unassembled WGS sequence"/>
</dbReference>
<proteinExistence type="predicted"/>
<evidence type="ECO:0008006" key="5">
    <source>
        <dbReference type="Google" id="ProtNLM"/>
    </source>
</evidence>
<feature type="chain" id="PRO_5044003255" description="Lipoprotein" evidence="2">
    <location>
        <begin position="21"/>
        <end position="213"/>
    </location>
</feature>
<sequence length="213" mass="22596">MCRKIMNRFALLLLLTAAVALMTAGCGKKTDPAGTGQPTGEETVPSGAENESTEDPRIMPELQSEDDIGIFCGTVKDAGMNTMVVANKEYPDGVVFAKEDAAVSLVDGLLLEHEVTVFYRGKIDLSSSSGVKAELVRDPRDGDKDCRAGVVSGEVLGVGMSVITIKTGAGTEVSFEQEPKPVNLTSGPLEGDKVTIFYSHKPGETIYVPELIQ</sequence>
<evidence type="ECO:0000313" key="4">
    <source>
        <dbReference type="Proteomes" id="UP001203136"/>
    </source>
</evidence>
<dbReference type="RefSeq" id="WP_003505976.1">
    <property type="nucleotide sequence ID" value="NZ_BAABZD010000003.1"/>
</dbReference>
<feature type="region of interest" description="Disordered" evidence="1">
    <location>
        <begin position="29"/>
        <end position="55"/>
    </location>
</feature>